<dbReference type="EMBL" id="JAPUFD010000023">
    <property type="protein sequence ID" value="MDI1493172.1"/>
    <property type="molecule type" value="Genomic_DNA"/>
</dbReference>
<evidence type="ECO:0000256" key="1">
    <source>
        <dbReference type="SAM" id="MobiDB-lite"/>
    </source>
</evidence>
<protein>
    <submittedName>
        <fullName evidence="2">Uncharacterized protein</fullName>
    </submittedName>
</protein>
<sequence>MSHNCLCHNDLLAYFAVVVAQRRSPAFAEPILDIHTPHLHQPPCHSPPQPSSPSSSSSSPSPPQTRTHPASPTTTTTPPASPPPPFTTTTTSSSDTTSYSTTQYTTPSTHSTTLPGTAANPYVSGIVDVHIVTGWNYPCDGSCTWESQIPTSTTGTSHTWWETRQSVGGQWVSVATPPPTMKGAVLVGGSVSTGVPYVGKEGDAEAAVECDGQGRCREG</sequence>
<gene>
    <name evidence="2" type="ORF">OHK93_004960</name>
</gene>
<feature type="compositionally biased region" description="Low complexity" evidence="1">
    <location>
        <begin position="52"/>
        <end position="78"/>
    </location>
</feature>
<feature type="compositionally biased region" description="Low complexity" evidence="1">
    <location>
        <begin position="87"/>
        <end position="113"/>
    </location>
</feature>
<accession>A0AA43U240</accession>
<dbReference type="Proteomes" id="UP001161017">
    <property type="component" value="Unassembled WGS sequence"/>
</dbReference>
<keyword evidence="3" id="KW-1185">Reference proteome</keyword>
<name>A0AA43U240_9LECA</name>
<proteinExistence type="predicted"/>
<feature type="region of interest" description="Disordered" evidence="1">
    <location>
        <begin position="37"/>
        <end position="115"/>
    </location>
</feature>
<comment type="caution">
    <text evidence="2">The sequence shown here is derived from an EMBL/GenBank/DDBJ whole genome shotgun (WGS) entry which is preliminary data.</text>
</comment>
<dbReference type="AlphaFoldDB" id="A0AA43U240"/>
<evidence type="ECO:0000313" key="2">
    <source>
        <dbReference type="EMBL" id="MDI1493172.1"/>
    </source>
</evidence>
<reference evidence="2" key="1">
    <citation type="journal article" date="2023" name="Genome Biol. Evol.">
        <title>First Whole Genome Sequence and Flow Cytometry Genome Size Data for the Lichen-Forming Fungus Ramalina farinacea (Ascomycota).</title>
        <authorList>
            <person name="Llewellyn T."/>
            <person name="Mian S."/>
            <person name="Hill R."/>
            <person name="Leitch I.J."/>
            <person name="Gaya E."/>
        </authorList>
    </citation>
    <scope>NUCLEOTIDE SEQUENCE</scope>
    <source>
        <strain evidence="2">LIQ254RAFAR</strain>
    </source>
</reference>
<organism evidence="2 3">
    <name type="scientific">Ramalina farinacea</name>
    <dbReference type="NCBI Taxonomy" id="258253"/>
    <lineage>
        <taxon>Eukaryota</taxon>
        <taxon>Fungi</taxon>
        <taxon>Dikarya</taxon>
        <taxon>Ascomycota</taxon>
        <taxon>Pezizomycotina</taxon>
        <taxon>Lecanoromycetes</taxon>
        <taxon>OSLEUM clade</taxon>
        <taxon>Lecanoromycetidae</taxon>
        <taxon>Lecanorales</taxon>
        <taxon>Lecanorineae</taxon>
        <taxon>Ramalinaceae</taxon>
        <taxon>Ramalina</taxon>
    </lineage>
</organism>
<evidence type="ECO:0000313" key="3">
    <source>
        <dbReference type="Proteomes" id="UP001161017"/>
    </source>
</evidence>